<evidence type="ECO:0000259" key="2">
    <source>
        <dbReference type="PROSITE" id="PS51819"/>
    </source>
</evidence>
<dbReference type="EMBL" id="HG970335">
    <property type="protein sequence ID" value="CEF85770.1"/>
    <property type="molecule type" value="Genomic_DNA"/>
</dbReference>
<dbReference type="PROSITE" id="PS51819">
    <property type="entry name" value="VOC"/>
    <property type="match status" value="1"/>
</dbReference>
<evidence type="ECO:0000313" key="3">
    <source>
        <dbReference type="EMBL" id="CEF85770.1"/>
    </source>
</evidence>
<feature type="domain" description="VOC" evidence="2">
    <location>
        <begin position="52"/>
        <end position="235"/>
    </location>
</feature>
<reference evidence="4 5" key="2">
    <citation type="journal article" date="2010" name="Nature">
        <title>Comparative genomics reveals mobile pathogenicity chromosomes in Fusarium.</title>
        <authorList>
            <person name="Ma L.J."/>
            <person name="van der Does H.C."/>
            <person name="Borkovich K.A."/>
            <person name="Coleman J.J."/>
            <person name="Daboussi M.J."/>
            <person name="Di Pietro A."/>
            <person name="Dufresne M."/>
            <person name="Freitag M."/>
            <person name="Grabherr M."/>
            <person name="Henrissat B."/>
            <person name="Houterman P.M."/>
            <person name="Kang S."/>
            <person name="Shim W.B."/>
            <person name="Woloshuk C."/>
            <person name="Xie X."/>
            <person name="Xu J.R."/>
            <person name="Antoniw J."/>
            <person name="Baker S.E."/>
            <person name="Bluhm B.H."/>
            <person name="Breakspear A."/>
            <person name="Brown D.W."/>
            <person name="Butchko R.A."/>
            <person name="Chapman S."/>
            <person name="Coulson R."/>
            <person name="Coutinho P.M."/>
            <person name="Danchin E.G."/>
            <person name="Diener A."/>
            <person name="Gale L.R."/>
            <person name="Gardiner D.M."/>
            <person name="Goff S."/>
            <person name="Hammond-Kosack K.E."/>
            <person name="Hilburn K."/>
            <person name="Hua-Van A."/>
            <person name="Jonkers W."/>
            <person name="Kazan K."/>
            <person name="Kodira C.D."/>
            <person name="Koehrsen M."/>
            <person name="Kumar L."/>
            <person name="Lee Y.H."/>
            <person name="Li L."/>
            <person name="Manners J.M."/>
            <person name="Miranda-Saavedra D."/>
            <person name="Mukherjee M."/>
            <person name="Park G."/>
            <person name="Park J."/>
            <person name="Park S.Y."/>
            <person name="Proctor R.H."/>
            <person name="Regev A."/>
            <person name="Ruiz-Roldan M.C."/>
            <person name="Sain D."/>
            <person name="Sakthikumar S."/>
            <person name="Sykes S."/>
            <person name="Schwartz D.C."/>
            <person name="Turgeon B.G."/>
            <person name="Wapinski I."/>
            <person name="Yoder O."/>
            <person name="Young S."/>
            <person name="Zeng Q."/>
            <person name="Zhou S."/>
            <person name="Galagan J."/>
            <person name="Cuomo C.A."/>
            <person name="Kistler H.C."/>
            <person name="Rep M."/>
        </authorList>
    </citation>
    <scope>GENOME REANNOTATION</scope>
    <source>
        <strain evidence="5">ATCC MYA-4620 / CBS 123657 / FGSC 9075 / NRRL 31084 / PH-1</strain>
        <strain evidence="4">PH-1 / ATCC MYA-4620 / FGSC 9075 / NRRL 31084</strain>
    </source>
</reference>
<sequence>MVQVLPVILFGAQFLSTVASHSIAGMLPREGQYPYPIVGSDDPANSATLGTFLNHMSINTRNLTASIEFYTELLGFRKLFTLQITKTYSITYLAHAQGGKNGTGYQTALEMNREKNNAQGLLEISYVDVPVKNIESGRQHPNTFGHIGIVVPDIHAFQERLGTMPHISVLKRSGEPFVELDPNLVVGPAVGLLPDIVEQLDEDERKAIVRNFGQSVESLIFVADPDGNFIEVQPQEGASLVG</sequence>
<dbReference type="AlphaFoldDB" id="A0A0E0SH57"/>
<dbReference type="PANTHER" id="PTHR10374">
    <property type="entry name" value="LACTOYLGLUTATHIONE LYASE GLYOXALASE I"/>
    <property type="match status" value="1"/>
</dbReference>
<evidence type="ECO:0000256" key="1">
    <source>
        <dbReference type="SAM" id="SignalP"/>
    </source>
</evidence>
<gene>
    <name evidence="4" type="primary">FG07906.1</name>
    <name evidence="3" type="ORF">FGRAMPH1_01T25951</name>
</gene>
<dbReference type="InterPro" id="IPR004360">
    <property type="entry name" value="Glyas_Fos-R_dOase_dom"/>
</dbReference>
<keyword evidence="1" id="KW-0732">Signal</keyword>
<dbReference type="InterPro" id="IPR029068">
    <property type="entry name" value="Glyas_Bleomycin-R_OHBP_Dase"/>
</dbReference>
<protein>
    <submittedName>
        <fullName evidence="3">Chromosome 4, complete genome</fullName>
    </submittedName>
</protein>
<reference evidence="4 5" key="1">
    <citation type="journal article" date="2007" name="Science">
        <title>The Fusarium graminearum genome reveals a link between localized polymorphism and pathogen specialization.</title>
        <authorList>
            <person name="Cuomo C.A."/>
            <person name="Gueldener U."/>
            <person name="Xu J.-R."/>
            <person name="Trail F."/>
            <person name="Turgeon B.G."/>
            <person name="Di Pietro A."/>
            <person name="Walton J.D."/>
            <person name="Ma L.-J."/>
            <person name="Baker S.E."/>
            <person name="Rep M."/>
            <person name="Adam G."/>
            <person name="Antoniw J."/>
            <person name="Baldwin T."/>
            <person name="Calvo S.E."/>
            <person name="Chang Y.-L."/>
            <person name="DeCaprio D."/>
            <person name="Gale L.R."/>
            <person name="Gnerre S."/>
            <person name="Goswami R.S."/>
            <person name="Hammond-Kosack K."/>
            <person name="Harris L.J."/>
            <person name="Hilburn K."/>
            <person name="Kennell J.C."/>
            <person name="Kroken S."/>
            <person name="Magnuson J.K."/>
            <person name="Mannhaupt G."/>
            <person name="Mauceli E.W."/>
            <person name="Mewes H.-W."/>
            <person name="Mitterbauer R."/>
            <person name="Muehlbauer G."/>
            <person name="Muensterkoetter M."/>
            <person name="Nelson D."/>
            <person name="O'Donnell K."/>
            <person name="Ouellet T."/>
            <person name="Qi W."/>
            <person name="Quesneville H."/>
            <person name="Roncero M.I.G."/>
            <person name="Seong K.-Y."/>
            <person name="Tetko I.V."/>
            <person name="Urban M."/>
            <person name="Waalwijk C."/>
            <person name="Ward T.J."/>
            <person name="Yao J."/>
            <person name="Birren B.W."/>
            <person name="Kistler H.C."/>
        </authorList>
    </citation>
    <scope>NUCLEOTIDE SEQUENCE [LARGE SCALE GENOMIC DNA]</scope>
    <source>
        <strain evidence="5">ATCC MYA-4620 / CBS 123657 / FGSC 9075 / NRRL 31084 / PH-1</strain>
        <strain evidence="4">PH-1 / ATCC MYA-4620 / FGSC 9075 / NRRL 31084</strain>
    </source>
</reference>
<dbReference type="VEuPathDB" id="FungiDB:FGRAMPH1_01G25951"/>
<dbReference type="eggNOG" id="ENOG502SRYP">
    <property type="taxonomic scope" value="Eukaryota"/>
</dbReference>
<dbReference type="Gene3D" id="3.10.180.10">
    <property type="entry name" value="2,3-Dihydroxybiphenyl 1,2-Dioxygenase, domain 1"/>
    <property type="match status" value="1"/>
</dbReference>
<evidence type="ECO:0000313" key="4">
    <source>
        <dbReference type="EnsemblFungi" id="CEF85770"/>
    </source>
</evidence>
<name>A0A0E0SH57_GIBZE</name>
<proteinExistence type="predicted"/>
<reference key="3">
    <citation type="submission" date="2014-02" db="EMBL/GenBank/DDBJ databases">
        <title>A revised Fusarium graminearum genomic reference sequence using whole shotgun re-sequencing.</title>
        <authorList>
            <person name="King R."/>
            <person name="Urban M."/>
            <person name="Hassani-Pak K."/>
            <person name="Hammond-Kosack K."/>
        </authorList>
    </citation>
    <scope>NUCLEOTIDE SEQUENCE</scope>
    <source>
        <strain>PH-1</strain>
    </source>
</reference>
<dbReference type="SUPFAM" id="SSF54593">
    <property type="entry name" value="Glyoxalase/Bleomycin resistance protein/Dihydroxybiphenyl dioxygenase"/>
    <property type="match status" value="1"/>
</dbReference>
<dbReference type="Proteomes" id="UP000070720">
    <property type="component" value="Chromosome 4"/>
</dbReference>
<evidence type="ECO:0000313" key="5">
    <source>
        <dbReference type="Proteomes" id="UP000070720"/>
    </source>
</evidence>
<dbReference type="STRING" id="229533.A0A0E0SH57"/>
<accession>A0A0E0SH57</accession>
<feature type="signal peptide" evidence="1">
    <location>
        <begin position="1"/>
        <end position="20"/>
    </location>
</feature>
<dbReference type="PANTHER" id="PTHR10374:SF19">
    <property type="entry name" value="LYASE (GLO1), PUTATIVE (AFU_ORTHOLOGUE AFUA_2G13550)-RELATED"/>
    <property type="match status" value="1"/>
</dbReference>
<reference evidence="4" key="5">
    <citation type="submission" date="2017-01" db="UniProtKB">
        <authorList>
            <consortium name="EnsemblFungi"/>
        </authorList>
    </citation>
    <scope>IDENTIFICATION</scope>
    <source>
        <strain evidence="4">PH-1 / ATCC MYA-4620 / FGSC 9075 / NRRL 31084</strain>
    </source>
</reference>
<keyword evidence="5" id="KW-1185">Reference proteome</keyword>
<dbReference type="InParanoid" id="A0A0E0SH57"/>
<organism evidence="4">
    <name type="scientific">Gibberella zeae (strain ATCC MYA-4620 / CBS 123657 / FGSC 9075 / NRRL 31084 / PH-1)</name>
    <name type="common">Wheat head blight fungus</name>
    <name type="synonym">Fusarium graminearum</name>
    <dbReference type="NCBI Taxonomy" id="229533"/>
    <lineage>
        <taxon>Eukaryota</taxon>
        <taxon>Fungi</taxon>
        <taxon>Dikarya</taxon>
        <taxon>Ascomycota</taxon>
        <taxon>Pezizomycotina</taxon>
        <taxon>Sordariomycetes</taxon>
        <taxon>Hypocreomycetidae</taxon>
        <taxon>Hypocreales</taxon>
        <taxon>Nectriaceae</taxon>
        <taxon>Fusarium</taxon>
    </lineage>
</organism>
<dbReference type="InterPro" id="IPR037523">
    <property type="entry name" value="VOC_core"/>
</dbReference>
<dbReference type="Pfam" id="PF00903">
    <property type="entry name" value="Glyoxalase"/>
    <property type="match status" value="1"/>
</dbReference>
<reference evidence="3 5" key="4">
    <citation type="journal article" date="2015" name="BMC Genomics">
        <title>The completed genome sequence of the pathogenic ascomycete fungus Fusarium graminearum.</title>
        <authorList>
            <person name="King R."/>
            <person name="Urban M."/>
            <person name="Hammond-Kosack M.C."/>
            <person name="Hassani-Pak K."/>
            <person name="Hammond-Kosack K.E."/>
        </authorList>
    </citation>
    <scope>NUCLEOTIDE SEQUENCE [LARGE SCALE GENOMIC DNA]</scope>
    <source>
        <strain evidence="5">ATCC MYA-4620 / CBS 123657 / FGSC 9075 / NRRL 31084 / PH-1</strain>
        <strain evidence="3">PH-1</strain>
    </source>
</reference>
<dbReference type="EnsemblFungi" id="CEF85770">
    <property type="protein sequence ID" value="CEF85770"/>
    <property type="gene ID" value="FGRRES_16925"/>
</dbReference>
<feature type="chain" id="PRO_5010027161" evidence="1">
    <location>
        <begin position="21"/>
        <end position="242"/>
    </location>
</feature>